<comment type="pathway">
    <text evidence="1 11">One-carbon metabolism; tetrahydrofolate interconversion.</text>
</comment>
<dbReference type="Proteomes" id="UP000885847">
    <property type="component" value="Unassembled WGS sequence"/>
</dbReference>
<dbReference type="AlphaFoldDB" id="A0A7C0VCB0"/>
<protein>
    <recommendedName>
        <fullName evidence="11">Bifunctional protein FolD</fullName>
    </recommendedName>
    <domain>
        <recommendedName>
            <fullName evidence="11">Methylenetetrahydrofolate dehydrogenase</fullName>
            <ecNumber evidence="11">1.5.1.5</ecNumber>
        </recommendedName>
    </domain>
    <domain>
        <recommendedName>
            <fullName evidence="11">Methenyltetrahydrofolate cyclohydrolase</fullName>
            <ecNumber evidence="11">3.5.4.9</ecNumber>
        </recommendedName>
    </domain>
</protein>
<evidence type="ECO:0000256" key="7">
    <source>
        <dbReference type="ARBA" id="ARBA00023002"/>
    </source>
</evidence>
<dbReference type="CDD" id="cd01080">
    <property type="entry name" value="NAD_bind_m-THF_DH_Cyclohyd"/>
    <property type="match status" value="1"/>
</dbReference>
<keyword evidence="10 11" id="KW-0511">Multifunctional enzyme</keyword>
<feature type="binding site" evidence="11">
    <location>
        <begin position="154"/>
        <end position="156"/>
    </location>
    <ligand>
        <name>NADP(+)</name>
        <dbReference type="ChEBI" id="CHEBI:58349"/>
    </ligand>
</feature>
<name>A0A7C0VCB0_UNCW3</name>
<dbReference type="FunFam" id="3.40.50.720:FF:000094">
    <property type="entry name" value="Bifunctional protein FolD"/>
    <property type="match status" value="1"/>
</dbReference>
<dbReference type="Gene3D" id="3.40.50.10860">
    <property type="entry name" value="Leucine Dehydrogenase, chain A, domain 1"/>
    <property type="match status" value="1"/>
</dbReference>
<evidence type="ECO:0000256" key="8">
    <source>
        <dbReference type="ARBA" id="ARBA00023102"/>
    </source>
</evidence>
<dbReference type="UniPathway" id="UPA00193"/>
<dbReference type="InterPro" id="IPR020631">
    <property type="entry name" value="THF_DH/CycHdrlase_NAD-bd_dom"/>
</dbReference>
<evidence type="ECO:0000256" key="3">
    <source>
        <dbReference type="ARBA" id="ARBA00022605"/>
    </source>
</evidence>
<sequence>MGLILKGKPVREKILEELKSREERVLGVLRCGRDPGADWYLKGIEKAAEKTGDNVIPVSMKSDGDIVDAIEQIDNLKRMVHGILLLKPFPENIDMDRMIREVGPDKDVEGIHPENLGRLLLGNPTSIPTTPGAVLEMLKFYQIETEGKHCVIVGRSEVVGKPLALLLLLKNVWDATVTVCHSRTENLEEITRSADILIVSIGRPGFIKRRHVREGAVVIDVGINETENGIVGDVDFDDVKDITGAITSVPGGVGSITSALILKNLHSL</sequence>
<dbReference type="InterPro" id="IPR000672">
    <property type="entry name" value="THF_DH/CycHdrlase"/>
</dbReference>
<organism evidence="14">
    <name type="scientific">candidate division WOR-3 bacterium</name>
    <dbReference type="NCBI Taxonomy" id="2052148"/>
    <lineage>
        <taxon>Bacteria</taxon>
        <taxon>Bacteria division WOR-3</taxon>
    </lineage>
</organism>
<evidence type="ECO:0000256" key="1">
    <source>
        <dbReference type="ARBA" id="ARBA00004777"/>
    </source>
</evidence>
<dbReference type="GO" id="GO:0035999">
    <property type="term" value="P:tetrahydrofolate interconversion"/>
    <property type="evidence" value="ECO:0007669"/>
    <property type="project" value="UniProtKB-UniRule"/>
</dbReference>
<keyword evidence="8 11" id="KW-0368">Histidine biosynthesis</keyword>
<evidence type="ECO:0000256" key="11">
    <source>
        <dbReference type="HAMAP-Rule" id="MF_01576"/>
    </source>
</evidence>
<keyword evidence="7 11" id="KW-0560">Oxidoreductase</keyword>
<dbReference type="GO" id="GO:0009086">
    <property type="term" value="P:methionine biosynthetic process"/>
    <property type="evidence" value="ECO:0007669"/>
    <property type="project" value="UniProtKB-KW"/>
</dbReference>
<comment type="function">
    <text evidence="11">Catalyzes the oxidation of 5,10-methylenetetrahydrofolate to 5,10-methenyltetrahydrofolate and then the hydrolysis of 5,10-methenyltetrahydrofolate to 10-formyltetrahydrofolate.</text>
</comment>
<dbReference type="SUPFAM" id="SSF53223">
    <property type="entry name" value="Aminoacid dehydrogenase-like, N-terminal domain"/>
    <property type="match status" value="1"/>
</dbReference>
<proteinExistence type="inferred from homology"/>
<dbReference type="HAMAP" id="MF_01576">
    <property type="entry name" value="THF_DHG_CYH"/>
    <property type="match status" value="1"/>
</dbReference>
<dbReference type="InterPro" id="IPR020630">
    <property type="entry name" value="THF_DH/CycHdrlase_cat_dom"/>
</dbReference>
<dbReference type="EMBL" id="DQWE01000201">
    <property type="protein sequence ID" value="HDI82975.1"/>
    <property type="molecule type" value="Genomic_DNA"/>
</dbReference>
<dbReference type="GO" id="GO:0005829">
    <property type="term" value="C:cytosol"/>
    <property type="evidence" value="ECO:0007669"/>
    <property type="project" value="TreeGrafter"/>
</dbReference>
<dbReference type="Pfam" id="PF00763">
    <property type="entry name" value="THF_DHG_CYH"/>
    <property type="match status" value="1"/>
</dbReference>
<dbReference type="InterPro" id="IPR046346">
    <property type="entry name" value="Aminoacid_DH-like_N_sf"/>
</dbReference>
<dbReference type="Gene3D" id="3.40.50.720">
    <property type="entry name" value="NAD(P)-binding Rossmann-like Domain"/>
    <property type="match status" value="1"/>
</dbReference>
<dbReference type="EC" id="3.5.4.9" evidence="11"/>
<comment type="caution">
    <text evidence="11">Lacks conserved residue(s) required for the propagation of feature annotation.</text>
</comment>
<dbReference type="GO" id="GO:0004477">
    <property type="term" value="F:methenyltetrahydrofolate cyclohydrolase activity"/>
    <property type="evidence" value="ECO:0007669"/>
    <property type="project" value="UniProtKB-UniRule"/>
</dbReference>
<keyword evidence="4 11" id="KW-0658">Purine biosynthesis</keyword>
<keyword evidence="3 11" id="KW-0028">Amino-acid biosynthesis</keyword>
<feature type="domain" description="Tetrahydrofolate dehydrogenase/cyclohydrolase catalytic" evidence="12">
    <location>
        <begin position="5"/>
        <end position="109"/>
    </location>
</feature>
<evidence type="ECO:0000256" key="5">
    <source>
        <dbReference type="ARBA" id="ARBA00022801"/>
    </source>
</evidence>
<evidence type="ECO:0000256" key="6">
    <source>
        <dbReference type="ARBA" id="ARBA00022857"/>
    </source>
</evidence>
<dbReference type="GO" id="GO:0006164">
    <property type="term" value="P:purine nucleotide biosynthetic process"/>
    <property type="evidence" value="ECO:0007669"/>
    <property type="project" value="UniProtKB-KW"/>
</dbReference>
<keyword evidence="9 11" id="KW-0486">Methionine biosynthesis</keyword>
<comment type="subunit">
    <text evidence="11">Homodimer.</text>
</comment>
<evidence type="ECO:0000256" key="10">
    <source>
        <dbReference type="ARBA" id="ARBA00023268"/>
    </source>
</evidence>
<keyword evidence="6 11" id="KW-0521">NADP</keyword>
<keyword evidence="5 11" id="KW-0378">Hydrolase</keyword>
<feature type="domain" description="Tetrahydrofolate dehydrogenase/cyclohydrolase NAD(P)-binding" evidence="13">
    <location>
        <begin position="128"/>
        <end position="265"/>
    </location>
</feature>
<comment type="catalytic activity">
    <reaction evidence="11">
        <text>(6R)-5,10-methenyltetrahydrofolate + H2O = (6R)-10-formyltetrahydrofolate + H(+)</text>
        <dbReference type="Rhea" id="RHEA:23700"/>
        <dbReference type="ChEBI" id="CHEBI:15377"/>
        <dbReference type="ChEBI" id="CHEBI:15378"/>
        <dbReference type="ChEBI" id="CHEBI:57455"/>
        <dbReference type="ChEBI" id="CHEBI:195366"/>
        <dbReference type="EC" id="3.5.4.9"/>
    </reaction>
</comment>
<dbReference type="InterPro" id="IPR036291">
    <property type="entry name" value="NAD(P)-bd_dom_sf"/>
</dbReference>
<comment type="similarity">
    <text evidence="11">Belongs to the tetrahydrofolate dehydrogenase/cyclohydrolase family.</text>
</comment>
<comment type="caution">
    <text evidence="14">The sequence shown here is derived from an EMBL/GenBank/DDBJ whole genome shotgun (WGS) entry which is preliminary data.</text>
</comment>
<dbReference type="PRINTS" id="PR00085">
    <property type="entry name" value="THFDHDRGNASE"/>
</dbReference>
<dbReference type="GO" id="GO:0000105">
    <property type="term" value="P:L-histidine biosynthetic process"/>
    <property type="evidence" value="ECO:0007669"/>
    <property type="project" value="UniProtKB-KW"/>
</dbReference>
<comment type="catalytic activity">
    <reaction evidence="11">
        <text>(6R)-5,10-methylene-5,6,7,8-tetrahydrofolate + NADP(+) = (6R)-5,10-methenyltetrahydrofolate + NADPH</text>
        <dbReference type="Rhea" id="RHEA:22812"/>
        <dbReference type="ChEBI" id="CHEBI:15636"/>
        <dbReference type="ChEBI" id="CHEBI:57455"/>
        <dbReference type="ChEBI" id="CHEBI:57783"/>
        <dbReference type="ChEBI" id="CHEBI:58349"/>
        <dbReference type="EC" id="1.5.1.5"/>
    </reaction>
</comment>
<evidence type="ECO:0000313" key="14">
    <source>
        <dbReference type="EMBL" id="HDI82975.1"/>
    </source>
</evidence>
<evidence type="ECO:0000256" key="2">
    <source>
        <dbReference type="ARBA" id="ARBA00022563"/>
    </source>
</evidence>
<dbReference type="SUPFAM" id="SSF51735">
    <property type="entry name" value="NAD(P)-binding Rossmann-fold domains"/>
    <property type="match status" value="1"/>
</dbReference>
<dbReference type="EC" id="1.5.1.5" evidence="11"/>
<dbReference type="Pfam" id="PF02882">
    <property type="entry name" value="THF_DHG_CYH_C"/>
    <property type="match status" value="1"/>
</dbReference>
<evidence type="ECO:0000256" key="4">
    <source>
        <dbReference type="ARBA" id="ARBA00022755"/>
    </source>
</evidence>
<gene>
    <name evidence="11" type="primary">folD</name>
    <name evidence="14" type="ORF">ENF18_04200</name>
</gene>
<accession>A0A7C0VCB0</accession>
<dbReference type="GO" id="GO:0004488">
    <property type="term" value="F:methylenetetrahydrofolate dehydrogenase (NADP+) activity"/>
    <property type="evidence" value="ECO:0007669"/>
    <property type="project" value="UniProtKB-UniRule"/>
</dbReference>
<keyword evidence="2 11" id="KW-0554">One-carbon metabolism</keyword>
<evidence type="ECO:0000259" key="13">
    <source>
        <dbReference type="Pfam" id="PF02882"/>
    </source>
</evidence>
<dbReference type="PANTHER" id="PTHR48099:SF5">
    <property type="entry name" value="C-1-TETRAHYDROFOLATE SYNTHASE, CYTOPLASMIC"/>
    <property type="match status" value="1"/>
</dbReference>
<dbReference type="PANTHER" id="PTHR48099">
    <property type="entry name" value="C-1-TETRAHYDROFOLATE SYNTHASE, CYTOPLASMIC-RELATED"/>
    <property type="match status" value="1"/>
</dbReference>
<feature type="binding site" evidence="11">
    <location>
        <position position="223"/>
    </location>
    <ligand>
        <name>NADP(+)</name>
        <dbReference type="ChEBI" id="CHEBI:58349"/>
    </ligand>
</feature>
<evidence type="ECO:0000259" key="12">
    <source>
        <dbReference type="Pfam" id="PF00763"/>
    </source>
</evidence>
<evidence type="ECO:0000256" key="9">
    <source>
        <dbReference type="ARBA" id="ARBA00023167"/>
    </source>
</evidence>
<reference evidence="14" key="1">
    <citation type="journal article" date="2020" name="mSystems">
        <title>Genome- and Community-Level Interaction Insights into Carbon Utilization and Element Cycling Functions of Hydrothermarchaeota in Hydrothermal Sediment.</title>
        <authorList>
            <person name="Zhou Z."/>
            <person name="Liu Y."/>
            <person name="Xu W."/>
            <person name="Pan J."/>
            <person name="Luo Z.H."/>
            <person name="Li M."/>
        </authorList>
    </citation>
    <scope>NUCLEOTIDE SEQUENCE [LARGE SCALE GENOMIC DNA]</scope>
    <source>
        <strain evidence="14">HyVt-102</strain>
    </source>
</reference>